<feature type="domain" description="Peptidase M16 N-terminal" evidence="8">
    <location>
        <begin position="166"/>
        <end position="295"/>
    </location>
</feature>
<dbReference type="Pfam" id="PF00675">
    <property type="entry name" value="Peptidase_M16"/>
    <property type="match status" value="1"/>
</dbReference>
<evidence type="ECO:0000313" key="12">
    <source>
        <dbReference type="EMBL" id="KAJ2757257.1"/>
    </source>
</evidence>
<feature type="domain" description="Coenzyme PQQ synthesis protein F-like C-terminal lobe" evidence="11">
    <location>
        <begin position="905"/>
        <end position="1003"/>
    </location>
</feature>
<dbReference type="SUPFAM" id="SSF63411">
    <property type="entry name" value="LuxS/MPP-like metallohydrolase"/>
    <property type="match status" value="4"/>
</dbReference>
<organism evidence="12 13">
    <name type="scientific">Coemansia pectinata</name>
    <dbReference type="NCBI Taxonomy" id="1052879"/>
    <lineage>
        <taxon>Eukaryota</taxon>
        <taxon>Fungi</taxon>
        <taxon>Fungi incertae sedis</taxon>
        <taxon>Zoopagomycota</taxon>
        <taxon>Kickxellomycotina</taxon>
        <taxon>Kickxellomycetes</taxon>
        <taxon>Kickxellales</taxon>
        <taxon>Kickxellaceae</taxon>
        <taxon>Coemansia</taxon>
    </lineage>
</organism>
<evidence type="ECO:0000256" key="6">
    <source>
        <dbReference type="ARBA" id="ARBA00023049"/>
    </source>
</evidence>
<feature type="region of interest" description="Disordered" evidence="7">
    <location>
        <begin position="1224"/>
        <end position="1251"/>
    </location>
</feature>
<feature type="compositionally biased region" description="Basic and acidic residues" evidence="7">
    <location>
        <begin position="1227"/>
        <end position="1239"/>
    </location>
</feature>
<dbReference type="InterPro" id="IPR011765">
    <property type="entry name" value="Pept_M16_N"/>
</dbReference>
<keyword evidence="13" id="KW-1185">Reference proteome</keyword>
<keyword evidence="3" id="KW-0479">Metal-binding</keyword>
<dbReference type="GO" id="GO:0004222">
    <property type="term" value="F:metalloendopeptidase activity"/>
    <property type="evidence" value="ECO:0007669"/>
    <property type="project" value="UniProtKB-EC"/>
</dbReference>
<evidence type="ECO:0000259" key="11">
    <source>
        <dbReference type="Pfam" id="PF22456"/>
    </source>
</evidence>
<gene>
    <name evidence="12" type="primary">STE23_2</name>
    <name evidence="12" type="ORF">GGI19_000191</name>
</gene>
<evidence type="ECO:0000313" key="13">
    <source>
        <dbReference type="Proteomes" id="UP001140011"/>
    </source>
</evidence>
<dbReference type="FunFam" id="3.30.830.10:FF:000005">
    <property type="entry name" value="nardilysin isoform X1"/>
    <property type="match status" value="1"/>
</dbReference>
<dbReference type="InterPro" id="IPR007863">
    <property type="entry name" value="Peptidase_M16_C"/>
</dbReference>
<feature type="domain" description="Peptidase M16 middle/third" evidence="10">
    <location>
        <begin position="511"/>
        <end position="786"/>
    </location>
</feature>
<evidence type="ECO:0000259" key="10">
    <source>
        <dbReference type="Pfam" id="PF16187"/>
    </source>
</evidence>
<dbReference type="Gene3D" id="3.30.830.10">
    <property type="entry name" value="Metalloenzyme, LuxS/M16 peptidase-like"/>
    <property type="match status" value="4"/>
</dbReference>
<evidence type="ECO:0000259" key="9">
    <source>
        <dbReference type="Pfam" id="PF05193"/>
    </source>
</evidence>
<feature type="domain" description="Peptidase M16 C-terminal" evidence="9">
    <location>
        <begin position="326"/>
        <end position="503"/>
    </location>
</feature>
<keyword evidence="4 12" id="KW-0378">Hydrolase</keyword>
<proteinExistence type="inferred from homology"/>
<dbReference type="PANTHER" id="PTHR43690">
    <property type="entry name" value="NARDILYSIN"/>
    <property type="match status" value="1"/>
</dbReference>
<dbReference type="InterPro" id="IPR050626">
    <property type="entry name" value="Peptidase_M16"/>
</dbReference>
<dbReference type="Proteomes" id="UP001140011">
    <property type="component" value="Unassembled WGS sequence"/>
</dbReference>
<dbReference type="EMBL" id="JANBUH010000004">
    <property type="protein sequence ID" value="KAJ2757257.1"/>
    <property type="molecule type" value="Genomic_DNA"/>
</dbReference>
<evidence type="ECO:0000259" key="8">
    <source>
        <dbReference type="Pfam" id="PF00675"/>
    </source>
</evidence>
<dbReference type="PANTHER" id="PTHR43690:SF18">
    <property type="entry name" value="INSULIN-DEGRADING ENZYME-RELATED"/>
    <property type="match status" value="1"/>
</dbReference>
<dbReference type="InterPro" id="IPR032632">
    <property type="entry name" value="Peptidase_M16_M"/>
</dbReference>
<evidence type="ECO:0000256" key="1">
    <source>
        <dbReference type="ARBA" id="ARBA00007261"/>
    </source>
</evidence>
<dbReference type="Pfam" id="PF16187">
    <property type="entry name" value="Peptidase_M16_M"/>
    <property type="match status" value="1"/>
</dbReference>
<dbReference type="EC" id="3.4.24.56" evidence="12"/>
<dbReference type="OrthoDB" id="952271at2759"/>
<evidence type="ECO:0000256" key="2">
    <source>
        <dbReference type="ARBA" id="ARBA00022670"/>
    </source>
</evidence>
<dbReference type="InterPro" id="IPR001431">
    <property type="entry name" value="Pept_M16_Zn_BS"/>
</dbReference>
<dbReference type="FunFam" id="3.30.830.10:FF:000004">
    <property type="entry name" value="Putative insulin-degrading enzyme"/>
    <property type="match status" value="1"/>
</dbReference>
<name>A0A9W8LDD9_9FUNG</name>
<dbReference type="InterPro" id="IPR054734">
    <property type="entry name" value="PqqF-like_C_4"/>
</dbReference>
<dbReference type="GO" id="GO:0046872">
    <property type="term" value="F:metal ion binding"/>
    <property type="evidence" value="ECO:0007669"/>
    <property type="project" value="UniProtKB-KW"/>
</dbReference>
<comment type="caution">
    <text evidence="12">The sequence shown here is derived from an EMBL/GenBank/DDBJ whole genome shotgun (WGS) entry which is preliminary data.</text>
</comment>
<evidence type="ECO:0000256" key="5">
    <source>
        <dbReference type="ARBA" id="ARBA00022833"/>
    </source>
</evidence>
<evidence type="ECO:0000256" key="7">
    <source>
        <dbReference type="SAM" id="MobiDB-lite"/>
    </source>
</evidence>
<comment type="similarity">
    <text evidence="1">Belongs to the peptidase M16 family.</text>
</comment>
<evidence type="ECO:0000256" key="3">
    <source>
        <dbReference type="ARBA" id="ARBA00022723"/>
    </source>
</evidence>
<dbReference type="GO" id="GO:0005737">
    <property type="term" value="C:cytoplasm"/>
    <property type="evidence" value="ECO:0007669"/>
    <property type="project" value="UniProtKB-ARBA"/>
</dbReference>
<protein>
    <submittedName>
        <fullName evidence="12">Metalloprotease</fullName>
        <ecNumber evidence="12">3.4.24.56</ecNumber>
    </submittedName>
</protein>
<dbReference type="Pfam" id="PF22456">
    <property type="entry name" value="PqqF-like_C_4"/>
    <property type="match status" value="1"/>
</dbReference>
<keyword evidence="5" id="KW-0862">Zinc</keyword>
<reference evidence="12" key="1">
    <citation type="submission" date="2022-07" db="EMBL/GenBank/DDBJ databases">
        <title>Phylogenomic reconstructions and comparative analyses of Kickxellomycotina fungi.</title>
        <authorList>
            <person name="Reynolds N.K."/>
            <person name="Stajich J.E."/>
            <person name="Barry K."/>
            <person name="Grigoriev I.V."/>
            <person name="Crous P."/>
            <person name="Smith M.E."/>
        </authorList>
    </citation>
    <scope>NUCLEOTIDE SEQUENCE</scope>
    <source>
        <strain evidence="12">BCRC 34297</strain>
    </source>
</reference>
<keyword evidence="2" id="KW-0645">Protease</keyword>
<dbReference type="InterPro" id="IPR011249">
    <property type="entry name" value="Metalloenz_LuxS/M16"/>
</dbReference>
<evidence type="ECO:0000256" key="4">
    <source>
        <dbReference type="ARBA" id="ARBA00022801"/>
    </source>
</evidence>
<accession>A0A9W8LDD9</accession>
<dbReference type="Pfam" id="PF05193">
    <property type="entry name" value="Peptidase_M16_C"/>
    <property type="match status" value="1"/>
</dbReference>
<sequence length="1284" mass="144268">MVGTLDDDSALADIPTYVLAKYTSTGSRFRCWHFEHPMHDYFIEAVKAMLILALVCPNFDCFVPLPKEREPIMKLLEETIATDGFEKYAPHLRRFLITNIQVLHPHLMESFNNCKPADWETNFESKLTVESSLPYEEYTGPIEKSGNDQRQYRLVRLPNNLTALCVQDADAKVAAASLSVNVGSSANPIELQGLAHFLEHMLFLGTEKYPKEGEYDAYLSKNSGKCNAYTSFIETNYYFHIFNDALEGALDRFAQFFISPLFNADCVDRELKAVDSEYKGNLQSDPRRTYQLVARTANSTHPFSWFPTGNIGSLKGAAEELGLDLREELIKFYHKYYSADIMRLVVVGNHSLDVLSEWVTSKFSAIKSKGITKPMINGHPIDKTVLGKVVHYKTVCEMYELKLQFALPELKSTYGAKPFAFINALISHREAGSIYSLLSKNGWATAISAYSSGMCDDGFGTYTIDVAATPEGLENYEAIVNIIFGYIKMLVESGPQEWYYQELAQISKAKFDFKDKEEAENYARSLSSCGHSQYVPPHEILSHGSLFTGFNADLISKGLRYLNPGNYRLFIGAQEHKAVECKLEEKHYSILHHVADLPLHMISDVKCSRSVAKMLHLPGRNKFLPENLSVTKPATPTDTPALEPVLLRKNDKFEVWFKQDDQFFTPHGHIGIAISSESVDSSPVNHLLSTLLCELVSAELQEQLFSALLANSNFSIGHGVGSITVGVSGFSSGLPLLLKTVLQKLKTFKVDAQQFSIYLAKVERNLQSKRQDNPMQCLYKLLNAVNVVPGFDQDMLEEALKDITLDGLQAHIESLFSKAYVKMLVSGNYTQEVALDTSNQVFDILQHQSVPEFLINTHRTLNIESGYYIQNVPISDQKCLNSAAVCVFYCGSVDDTRDAVTLRVLRHLVHSACFAQLRTSEQLGYRVGARLDYNKSGKEMLMIVLEGESNPVYVTQRINEFIRQYRQKLQELTAEEFESSVQSLINLMQEKLKSIDDEFDRLWAHINSNKYKFDALDKDVEHLKQLSKNDLLAFWDKYMSEDTAQGYTRLDMQMWSTKIWQPTAEEFEMYPSTMLALYGCLRSAGHTGLTIADVQSFVSSADASSSIESLLAELSELYLSKQAPSVSSETAEVTNTTVSDVEEPRIVFESSSKIATALQMTISAANEAPRFATLSKTNFANIDMKQSPEGIWLINDYTQFKSTQALHGLPIPVRKLNPAIPEPVLTEVEKPAETTDEKPQPSTDKSVDAPRSFSNAYGIISGRLGLWRQAWKKHDQPTTTTSSK</sequence>
<dbReference type="PROSITE" id="PS00143">
    <property type="entry name" value="INSULINASE"/>
    <property type="match status" value="1"/>
</dbReference>
<dbReference type="GO" id="GO:0006508">
    <property type="term" value="P:proteolysis"/>
    <property type="evidence" value="ECO:0007669"/>
    <property type="project" value="UniProtKB-KW"/>
</dbReference>
<keyword evidence="6 12" id="KW-0482">Metalloprotease</keyword>